<sequence length="104" mass="11140">MFQGQTSLGGERLVSTTTTTPPTKPAALSAAKQALEKETAALHIPICGILAGGDRCSLHQVFAVMTSNHCPMVVIRCYPLQRGFLPLCCLQRYLTDTFSAPSTT</sequence>
<protein>
    <submittedName>
        <fullName evidence="2">Usp domain-containing protein</fullName>
    </submittedName>
</protein>
<proteinExistence type="predicted"/>
<dbReference type="AlphaFoldDB" id="A0A5K3FUG7"/>
<accession>A0A5K3FUG7</accession>
<reference evidence="2" key="1">
    <citation type="submission" date="2019-11" db="UniProtKB">
        <authorList>
            <consortium name="WormBaseParasite"/>
        </authorList>
    </citation>
    <scope>IDENTIFICATION</scope>
</reference>
<organism evidence="2">
    <name type="scientific">Mesocestoides corti</name>
    <name type="common">Flatworm</name>
    <dbReference type="NCBI Taxonomy" id="53468"/>
    <lineage>
        <taxon>Eukaryota</taxon>
        <taxon>Metazoa</taxon>
        <taxon>Spiralia</taxon>
        <taxon>Lophotrochozoa</taxon>
        <taxon>Platyhelminthes</taxon>
        <taxon>Cestoda</taxon>
        <taxon>Eucestoda</taxon>
        <taxon>Cyclophyllidea</taxon>
        <taxon>Mesocestoididae</taxon>
        <taxon>Mesocestoides</taxon>
    </lineage>
</organism>
<name>A0A5K3FUG7_MESCO</name>
<evidence type="ECO:0000256" key="1">
    <source>
        <dbReference type="SAM" id="MobiDB-lite"/>
    </source>
</evidence>
<evidence type="ECO:0000313" key="2">
    <source>
        <dbReference type="WBParaSite" id="MCU_011848-RA"/>
    </source>
</evidence>
<dbReference type="WBParaSite" id="MCU_011848-RA">
    <property type="protein sequence ID" value="MCU_011848-RA"/>
    <property type="gene ID" value="MCU_011848"/>
</dbReference>
<feature type="region of interest" description="Disordered" evidence="1">
    <location>
        <begin position="1"/>
        <end position="25"/>
    </location>
</feature>